<feature type="region of interest" description="Disordered" evidence="1">
    <location>
        <begin position="628"/>
        <end position="715"/>
    </location>
</feature>
<feature type="compositionally biased region" description="Basic and acidic residues" evidence="1">
    <location>
        <begin position="316"/>
        <end position="327"/>
    </location>
</feature>
<dbReference type="OrthoDB" id="630895at2759"/>
<dbReference type="PANTHER" id="PTHR38887">
    <property type="entry name" value="CHROMOSOME 21, WHOLE GENOME SHOTGUN SEQUENCE"/>
    <property type="match status" value="1"/>
</dbReference>
<evidence type="ECO:0000256" key="1">
    <source>
        <dbReference type="SAM" id="MobiDB-lite"/>
    </source>
</evidence>
<evidence type="ECO:0000259" key="2">
    <source>
        <dbReference type="PROSITE" id="PS51186"/>
    </source>
</evidence>
<dbReference type="InterPro" id="IPR000182">
    <property type="entry name" value="GNAT_dom"/>
</dbReference>
<organism evidence="3 4">
    <name type="scientific">Neonectria ditissima</name>
    <dbReference type="NCBI Taxonomy" id="78410"/>
    <lineage>
        <taxon>Eukaryota</taxon>
        <taxon>Fungi</taxon>
        <taxon>Dikarya</taxon>
        <taxon>Ascomycota</taxon>
        <taxon>Pezizomycotina</taxon>
        <taxon>Sordariomycetes</taxon>
        <taxon>Hypocreomycetidae</taxon>
        <taxon>Hypocreales</taxon>
        <taxon>Nectriaceae</taxon>
        <taxon>Neonectria</taxon>
    </lineage>
</organism>
<dbReference type="Gene3D" id="3.40.630.30">
    <property type="match status" value="1"/>
</dbReference>
<name>A0A0P7BEC1_9HYPO</name>
<dbReference type="PROSITE" id="PS51186">
    <property type="entry name" value="GNAT"/>
    <property type="match status" value="1"/>
</dbReference>
<dbReference type="InterPro" id="IPR053221">
    <property type="entry name" value="Burnettramic_acid_biosynth"/>
</dbReference>
<evidence type="ECO:0000313" key="3">
    <source>
        <dbReference type="EMBL" id="KPM41123.1"/>
    </source>
</evidence>
<dbReference type="AlphaFoldDB" id="A0A0P7BEC1"/>
<dbReference type="EMBL" id="LKCW01000070">
    <property type="protein sequence ID" value="KPM41123.1"/>
    <property type="molecule type" value="Genomic_DNA"/>
</dbReference>
<feature type="domain" description="N-acetyltransferase" evidence="2">
    <location>
        <begin position="166"/>
        <end position="247"/>
    </location>
</feature>
<sequence length="745" mass="82960">MASSKSETQQAPFALLTPRLIIVPTPTAISFPSYRALYGSLHGNASFCEMAFGHHLSPMELSDEQTHDMIKTRDIIRCWERRGMGDFAVGVRAKTKDTASAVYGKGRPLGSGSNEVWIFDGEVYNELVESGVQPLEHVEWAGYAGVRDATTTSIPIQDDGYAPMEPWQEMIELRYGVGLNHWGQGIAKEAAEAVMQWASSERGARRFIAETEKENTRSGRVLEKMGFCLSGTNYWREPSELEWERIPHLVKNDKRMNSKTVSKLVQDAIRERDQTLTKLSNTTSKKDDLVGGLVRVAAACVGFVSEAAHYRRERKKTADEVSGHQPEELVDAPAPEQLNEAIWTIDDAGRGPMADETSPPSPKEPETLVEAFLKRHPYEGDVNPQNTLTSPVILVQRRPKTRSRGFVSGYAPLLADVGISQETFLDFIDTFNKALEPNPYLYAINLAGFADLVYPEPIMMLLGFGIGIATDATMEAQSRFRSNKFLDRVNEELFIPRGLVCLVVTWKPDADDGELMTEVGFDGKVAGPHPDLRIVQEMKDVLTQKTSTDEGLRNFREQMQWLMKPSSGTFNWAEPAPLVLPSLDQAVNTRHSVRDGKKKNAVDRAEKWLDEYMDRRAQAKWIEKNRDLPTSNLLPKPEFRSRYADPNHPASSGDVVAFVTGHRWQHGQGKASNSDARDDRAELASDGNDEVVKPTEKKDKSRSSGSGSSKTQVGGLTSLLQKDVLYLVVVNLPSQESMDSESNTL</sequence>
<accession>A0A0P7BEC1</accession>
<dbReference type="InterPro" id="IPR016181">
    <property type="entry name" value="Acyl_CoA_acyltransferase"/>
</dbReference>
<feature type="compositionally biased region" description="Low complexity" evidence="1">
    <location>
        <begin position="703"/>
        <end position="715"/>
    </location>
</feature>
<dbReference type="PANTHER" id="PTHR38887:SF1">
    <property type="entry name" value="RAS MODIFICATION PROTEIN ERF4"/>
    <property type="match status" value="1"/>
</dbReference>
<reference evidence="3 4" key="1">
    <citation type="submission" date="2015-09" db="EMBL/GenBank/DDBJ databases">
        <title>Draft genome of a European isolate of the apple canker pathogen Neonectria ditissima.</title>
        <authorList>
            <person name="Gomez-Cortecero A."/>
            <person name="Harrison R.J."/>
            <person name="Armitage A.D."/>
        </authorList>
    </citation>
    <scope>NUCLEOTIDE SEQUENCE [LARGE SCALE GENOMIC DNA]</scope>
    <source>
        <strain evidence="3 4">R09/05</strain>
    </source>
</reference>
<keyword evidence="4" id="KW-1185">Reference proteome</keyword>
<dbReference type="SUPFAM" id="SSF55729">
    <property type="entry name" value="Acyl-CoA N-acyltransferases (Nat)"/>
    <property type="match status" value="1"/>
</dbReference>
<gene>
    <name evidence="3" type="ORF">AK830_g5439</name>
</gene>
<proteinExistence type="predicted"/>
<dbReference type="GO" id="GO:0016747">
    <property type="term" value="F:acyltransferase activity, transferring groups other than amino-acyl groups"/>
    <property type="evidence" value="ECO:0007669"/>
    <property type="project" value="InterPro"/>
</dbReference>
<evidence type="ECO:0000313" key="4">
    <source>
        <dbReference type="Proteomes" id="UP000050424"/>
    </source>
</evidence>
<protein>
    <recommendedName>
        <fullName evidence="2">N-acetyltransferase domain-containing protein</fullName>
    </recommendedName>
</protein>
<feature type="compositionally biased region" description="Basic and acidic residues" evidence="1">
    <location>
        <begin position="690"/>
        <end position="702"/>
    </location>
</feature>
<comment type="caution">
    <text evidence="3">The sequence shown here is derived from an EMBL/GenBank/DDBJ whole genome shotgun (WGS) entry which is preliminary data.</text>
</comment>
<dbReference type="Proteomes" id="UP000050424">
    <property type="component" value="Unassembled WGS sequence"/>
</dbReference>
<dbReference type="Pfam" id="PF13302">
    <property type="entry name" value="Acetyltransf_3"/>
    <property type="match status" value="1"/>
</dbReference>
<feature type="region of interest" description="Disordered" evidence="1">
    <location>
        <begin position="315"/>
        <end position="336"/>
    </location>
</feature>